<organism evidence="1 2">
    <name type="scientific">Pseudomonas koreensis</name>
    <dbReference type="NCBI Taxonomy" id="198620"/>
    <lineage>
        <taxon>Bacteria</taxon>
        <taxon>Pseudomonadati</taxon>
        <taxon>Pseudomonadota</taxon>
        <taxon>Gammaproteobacteria</taxon>
        <taxon>Pseudomonadales</taxon>
        <taxon>Pseudomonadaceae</taxon>
        <taxon>Pseudomonas</taxon>
    </lineage>
</organism>
<gene>
    <name evidence="1" type="ORF">EVS84_26300</name>
</gene>
<proteinExistence type="predicted"/>
<comment type="caution">
    <text evidence="1">The sequence shown here is derived from an EMBL/GenBank/DDBJ whole genome shotgun (WGS) entry which is preliminary data.</text>
</comment>
<dbReference type="EMBL" id="SEUB01000012">
    <property type="protein sequence ID" value="RYM37600.1"/>
    <property type="molecule type" value="Genomic_DNA"/>
</dbReference>
<protein>
    <submittedName>
        <fullName evidence="1">Uncharacterized protein</fullName>
    </submittedName>
</protein>
<evidence type="ECO:0000313" key="2">
    <source>
        <dbReference type="Proteomes" id="UP000291107"/>
    </source>
</evidence>
<reference evidence="1 2" key="1">
    <citation type="submission" date="2019-02" db="EMBL/GenBank/DDBJ databases">
        <title>Genome of Pseudomonas korensis isolated from heavy metal contaminated environment.</title>
        <authorList>
            <person name="Ayangbenro A.S."/>
            <person name="Babalola O."/>
        </authorList>
    </citation>
    <scope>NUCLEOTIDE SEQUENCE [LARGE SCALE GENOMIC DNA]</scope>
    <source>
        <strain evidence="1 2">AB36</strain>
    </source>
</reference>
<name>A0A4Q4KYR6_9PSED</name>
<accession>A0A4Q4KYR6</accession>
<sequence>MGPGLNGGSTSSARLRRGLPNVLKSAKNLWQSVTITKYWVSSGARAKRT</sequence>
<dbReference type="Proteomes" id="UP000291107">
    <property type="component" value="Unassembled WGS sequence"/>
</dbReference>
<evidence type="ECO:0000313" key="1">
    <source>
        <dbReference type="EMBL" id="RYM37600.1"/>
    </source>
</evidence>
<dbReference type="AlphaFoldDB" id="A0A4Q4KYR6"/>